<proteinExistence type="predicted"/>
<accession>A0A2S7V037</accession>
<protein>
    <submittedName>
        <fullName evidence="2">Glyoxalase</fullName>
    </submittedName>
</protein>
<dbReference type="Proteomes" id="UP000239007">
    <property type="component" value="Unassembled WGS sequence"/>
</dbReference>
<name>A0A2S7V037_9GAMM</name>
<reference evidence="2 3" key="1">
    <citation type="submission" date="2016-12" db="EMBL/GenBank/DDBJ databases">
        <title>Diversity of luminous bacteria.</title>
        <authorList>
            <person name="Yoshizawa S."/>
            <person name="Kogure K."/>
        </authorList>
    </citation>
    <scope>NUCLEOTIDE SEQUENCE [LARGE SCALE GENOMIC DNA]</scope>
    <source>
        <strain evidence="2 3">SA4-48</strain>
    </source>
</reference>
<keyword evidence="3" id="KW-1185">Reference proteome</keyword>
<dbReference type="InterPro" id="IPR037523">
    <property type="entry name" value="VOC_core"/>
</dbReference>
<dbReference type="RefSeq" id="WP_105053770.1">
    <property type="nucleotide sequence ID" value="NZ_BMYG01000001.1"/>
</dbReference>
<comment type="caution">
    <text evidence="2">The sequence shown here is derived from an EMBL/GenBank/DDBJ whole genome shotgun (WGS) entry which is preliminary data.</text>
</comment>
<feature type="domain" description="VOC" evidence="1">
    <location>
        <begin position="19"/>
        <end position="144"/>
    </location>
</feature>
<evidence type="ECO:0000259" key="1">
    <source>
        <dbReference type="PROSITE" id="PS51819"/>
    </source>
</evidence>
<dbReference type="PROSITE" id="PS51819">
    <property type="entry name" value="VOC"/>
    <property type="match status" value="1"/>
</dbReference>
<evidence type="ECO:0000313" key="3">
    <source>
        <dbReference type="Proteomes" id="UP000239007"/>
    </source>
</evidence>
<dbReference type="EMBL" id="MSCH01000003">
    <property type="protein sequence ID" value="PQJ55305.1"/>
    <property type="molecule type" value="Genomic_DNA"/>
</dbReference>
<dbReference type="OrthoDB" id="2613830at2"/>
<gene>
    <name evidence="2" type="ORF">BTO11_13260</name>
</gene>
<dbReference type="SUPFAM" id="SSF54593">
    <property type="entry name" value="Glyoxalase/Bleomycin resistance protein/Dihydroxybiphenyl dioxygenase"/>
    <property type="match status" value="1"/>
</dbReference>
<dbReference type="InterPro" id="IPR004360">
    <property type="entry name" value="Glyas_Fos-R_dOase_dom"/>
</dbReference>
<evidence type="ECO:0000313" key="2">
    <source>
        <dbReference type="EMBL" id="PQJ55305.1"/>
    </source>
</evidence>
<dbReference type="AlphaFoldDB" id="A0A2S7V037"/>
<dbReference type="Gene3D" id="3.10.180.10">
    <property type="entry name" value="2,3-Dihydroxybiphenyl 1,2-Dioxygenase, domain 1"/>
    <property type="match status" value="1"/>
</dbReference>
<sequence length="144" mass="15977">MCSTTASSKSNEQAITTAGIHHLGLTVPNLQQAVDFFIEQLNFEKVGEKPDYPAIFVSDGSIMLTLWQAKDADNMVAFNRQNNVGLHHFALRVSNLEDLQSLHAKFLKLDDVQIEFAPEPLGDTGIHHMMCYIPGGIRLELINA</sequence>
<dbReference type="Pfam" id="PF00903">
    <property type="entry name" value="Glyoxalase"/>
    <property type="match status" value="1"/>
</dbReference>
<organism evidence="2 3">
    <name type="scientific">Psychrosphaera saromensis</name>
    <dbReference type="NCBI Taxonomy" id="716813"/>
    <lineage>
        <taxon>Bacteria</taxon>
        <taxon>Pseudomonadati</taxon>
        <taxon>Pseudomonadota</taxon>
        <taxon>Gammaproteobacteria</taxon>
        <taxon>Alteromonadales</taxon>
        <taxon>Pseudoalteromonadaceae</taxon>
        <taxon>Psychrosphaera</taxon>
    </lineage>
</organism>
<dbReference type="InterPro" id="IPR029068">
    <property type="entry name" value="Glyas_Bleomycin-R_OHBP_Dase"/>
</dbReference>